<dbReference type="AlphaFoldDB" id="A0A392TU96"/>
<sequence>EETLDNGNIRRYFTMCGSDLARRHDRFGNRLVMAATVDRTSIHRSSEQVSVSLDGSAGIRCSPSLVSVYSFIGVLYLS</sequence>
<organism evidence="1 2">
    <name type="scientific">Trifolium medium</name>
    <dbReference type="NCBI Taxonomy" id="97028"/>
    <lineage>
        <taxon>Eukaryota</taxon>
        <taxon>Viridiplantae</taxon>
        <taxon>Streptophyta</taxon>
        <taxon>Embryophyta</taxon>
        <taxon>Tracheophyta</taxon>
        <taxon>Spermatophyta</taxon>
        <taxon>Magnoliopsida</taxon>
        <taxon>eudicotyledons</taxon>
        <taxon>Gunneridae</taxon>
        <taxon>Pentapetalae</taxon>
        <taxon>rosids</taxon>
        <taxon>fabids</taxon>
        <taxon>Fabales</taxon>
        <taxon>Fabaceae</taxon>
        <taxon>Papilionoideae</taxon>
        <taxon>50 kb inversion clade</taxon>
        <taxon>NPAAA clade</taxon>
        <taxon>Hologalegina</taxon>
        <taxon>IRL clade</taxon>
        <taxon>Trifolieae</taxon>
        <taxon>Trifolium</taxon>
    </lineage>
</organism>
<name>A0A392TU96_9FABA</name>
<evidence type="ECO:0000313" key="1">
    <source>
        <dbReference type="EMBL" id="MCI64274.1"/>
    </source>
</evidence>
<proteinExistence type="predicted"/>
<protein>
    <submittedName>
        <fullName evidence="1">Uncharacterized protein</fullName>
    </submittedName>
</protein>
<reference evidence="1 2" key="1">
    <citation type="journal article" date="2018" name="Front. Plant Sci.">
        <title>Red Clover (Trifolium pratense) and Zigzag Clover (T. medium) - A Picture of Genomic Similarities and Differences.</title>
        <authorList>
            <person name="Dluhosova J."/>
            <person name="Istvanek J."/>
            <person name="Nedelnik J."/>
            <person name="Repkova J."/>
        </authorList>
    </citation>
    <scope>NUCLEOTIDE SEQUENCE [LARGE SCALE GENOMIC DNA]</scope>
    <source>
        <strain evidence="2">cv. 10/8</strain>
        <tissue evidence="1">Leaf</tissue>
    </source>
</reference>
<dbReference type="EMBL" id="LXQA010652491">
    <property type="protein sequence ID" value="MCI64274.1"/>
    <property type="molecule type" value="Genomic_DNA"/>
</dbReference>
<feature type="non-terminal residue" evidence="1">
    <location>
        <position position="1"/>
    </location>
</feature>
<comment type="caution">
    <text evidence="1">The sequence shown here is derived from an EMBL/GenBank/DDBJ whole genome shotgun (WGS) entry which is preliminary data.</text>
</comment>
<dbReference type="Proteomes" id="UP000265520">
    <property type="component" value="Unassembled WGS sequence"/>
</dbReference>
<keyword evidence="2" id="KW-1185">Reference proteome</keyword>
<accession>A0A392TU96</accession>
<evidence type="ECO:0000313" key="2">
    <source>
        <dbReference type="Proteomes" id="UP000265520"/>
    </source>
</evidence>